<dbReference type="GeneID" id="71060255"/>
<dbReference type="Proteomes" id="UP000268684">
    <property type="component" value="Chromosome II"/>
</dbReference>
<evidence type="ECO:0000313" key="1">
    <source>
        <dbReference type="EMBL" id="VBB15835.1"/>
    </source>
</evidence>
<proteinExistence type="predicted"/>
<organism evidence="1 2">
    <name type="scientific">Burkholderia stabilis</name>
    <dbReference type="NCBI Taxonomy" id="95485"/>
    <lineage>
        <taxon>Bacteria</taxon>
        <taxon>Pseudomonadati</taxon>
        <taxon>Pseudomonadota</taxon>
        <taxon>Betaproteobacteria</taxon>
        <taxon>Burkholderiales</taxon>
        <taxon>Burkholderiaceae</taxon>
        <taxon>Burkholderia</taxon>
        <taxon>Burkholderia cepacia complex</taxon>
    </lineage>
</organism>
<reference evidence="1 2" key="1">
    <citation type="submission" date="2017-11" db="EMBL/GenBank/DDBJ databases">
        <authorList>
            <person name="Seth-Smith MB H."/>
        </authorList>
    </citation>
    <scope>NUCLEOTIDE SEQUENCE [LARGE SCALE GENOMIC DNA]</scope>
    <source>
        <strain evidence="1">E</strain>
    </source>
</reference>
<dbReference type="AlphaFoldDB" id="A0AAJ5NIT1"/>
<gene>
    <name evidence="1" type="ORF">BSTAB16_6033</name>
</gene>
<keyword evidence="2" id="KW-1185">Reference proteome</keyword>
<dbReference type="RefSeq" id="WP_232036199.1">
    <property type="nucleotide sequence ID" value="NZ_LR025743.1"/>
</dbReference>
<name>A0AAJ5NIT1_9BURK</name>
<dbReference type="EMBL" id="LR025743">
    <property type="protein sequence ID" value="VBB15835.1"/>
    <property type="molecule type" value="Genomic_DNA"/>
</dbReference>
<evidence type="ECO:0000313" key="2">
    <source>
        <dbReference type="Proteomes" id="UP000268684"/>
    </source>
</evidence>
<protein>
    <submittedName>
        <fullName evidence="1">Uncharacterized protein</fullName>
    </submittedName>
</protein>
<sequence length="265" mass="30018">MVDKLKEPVEPLFARIPASLKRRLIASAKAQGTGIGQELTRLLEERLDSGLSAALRRKVDDIRRDQSVLRARWLENHQDFLEVQLLACVKAAQSGDVEALVKLGNDVRVARRNRRQGLTRYQSRIEAGHREALLDQAAEDQAARNRRNFVFDAGKPIEDFQLPPEERTRRNLIELLEKMPAGTKKKLALELGWKSMSRVSHILTPKGQKGHRPISGELAGKIEKILDIKGGVLSRVEPDRDIAEILHHTDKLGNLFDDIKYKRPD</sequence>
<accession>A0AAJ5NIT1</accession>